<dbReference type="AlphaFoldDB" id="A0A0J1IHM0"/>
<dbReference type="GO" id="GO:0016881">
    <property type="term" value="F:acid-amino acid ligase activity"/>
    <property type="evidence" value="ECO:0007669"/>
    <property type="project" value="TreeGrafter"/>
</dbReference>
<dbReference type="Proteomes" id="UP000036356">
    <property type="component" value="Unassembled WGS sequence"/>
</dbReference>
<gene>
    <name evidence="3" type="ORF">DEAC_c38090</name>
</gene>
<dbReference type="PATRIC" id="fig|476652.3.peg.4029"/>
<reference evidence="3 4" key="1">
    <citation type="submission" date="2015-06" db="EMBL/GenBank/DDBJ databases">
        <title>Draft genome of the moderately acidophilic sulfate reducer Candidatus Desulfosporosinus acididurans strain M1.</title>
        <authorList>
            <person name="Poehlein A."/>
            <person name="Petzsch P."/>
            <person name="Johnson B.D."/>
            <person name="Schloemann M."/>
            <person name="Daniel R."/>
            <person name="Muehling M."/>
        </authorList>
    </citation>
    <scope>NUCLEOTIDE SEQUENCE [LARGE SCALE GENOMIC DNA]</scope>
    <source>
        <strain evidence="3 4">M1</strain>
    </source>
</reference>
<dbReference type="RefSeq" id="WP_047811599.1">
    <property type="nucleotide sequence ID" value="NZ_LDZY01000016.1"/>
</dbReference>
<comment type="caution">
    <text evidence="3">The sequence shown here is derived from an EMBL/GenBank/DDBJ whole genome shotgun (WGS) entry which is preliminary data.</text>
</comment>
<sequence>MGIKRLAIRGSFSLMTRYYFRQFVRQTRQAGKLNRQVLREVLRANAQTEYGLAYKFAGIKNEEEYKQLVPLQVYSDYEPYLERMLLGHENILTAEPVKYFGLSSGTTGKQKHIPTTAKTQRKMNMSMMFLQQGLLNQALPAAKRADKGLLLMNMVQGGTTPAGIPTGSGTSGGANSMRRIFPYFWTSPLEVLQLSDQQTATYLHLLFALKERGLAYIGAPFASGIVQLFAVLEERGPELAEDITKGRISQTLVLEPETRACLEQGLKPDPLRAEEILRELAKGAAGIASRLWPQMVYLSCVTSGSFSIYLDKLHFYCGDLPIFSAVYGATEALIGVATEVNKPYYAVTPGVAYYEFIPIAEADLPQPRTLNLDQLEKGQSYEIVVTNFSGFYRYRIGDVVKVVDYYFNTPLLEFGYRKGQLLNLAGEKTSERAVIAAVQDASLRLGLLLEDFTVVQDLAGSLGSYQFYLEVADVSAATGKGVKIRQALDECLAQANPRYLAAVQDRRLAPLGLNLVAKGTFGKIRKMLVQRGASNNQVKVPRMVRDDALINTLRHNVVCEIRGIYHER</sequence>
<dbReference type="Pfam" id="PF23571">
    <property type="entry name" value="GH3_M"/>
    <property type="match status" value="1"/>
</dbReference>
<dbReference type="PANTHER" id="PTHR31901:SF9">
    <property type="entry name" value="GH3 DOMAIN-CONTAINING PROTEIN"/>
    <property type="match status" value="1"/>
</dbReference>
<dbReference type="STRING" id="476652.DEAC_c38090"/>
<name>A0A0J1IHM0_9FIRM</name>
<dbReference type="Pfam" id="PF03321">
    <property type="entry name" value="GH3"/>
    <property type="match status" value="1"/>
</dbReference>
<dbReference type="InterPro" id="IPR055378">
    <property type="entry name" value="GH3_C"/>
</dbReference>
<evidence type="ECO:0000259" key="2">
    <source>
        <dbReference type="Pfam" id="PF23572"/>
    </source>
</evidence>
<dbReference type="InterPro" id="IPR004993">
    <property type="entry name" value="GH3"/>
</dbReference>
<organism evidence="3 4">
    <name type="scientific">Desulfosporosinus acididurans</name>
    <dbReference type="NCBI Taxonomy" id="476652"/>
    <lineage>
        <taxon>Bacteria</taxon>
        <taxon>Bacillati</taxon>
        <taxon>Bacillota</taxon>
        <taxon>Clostridia</taxon>
        <taxon>Eubacteriales</taxon>
        <taxon>Desulfitobacteriaceae</taxon>
        <taxon>Desulfosporosinus</taxon>
    </lineage>
</organism>
<dbReference type="GO" id="GO:0005737">
    <property type="term" value="C:cytoplasm"/>
    <property type="evidence" value="ECO:0007669"/>
    <property type="project" value="TreeGrafter"/>
</dbReference>
<evidence type="ECO:0000313" key="4">
    <source>
        <dbReference type="Proteomes" id="UP000036356"/>
    </source>
</evidence>
<protein>
    <submittedName>
        <fullName evidence="3">GH3 auxin-responsive promoter</fullName>
    </submittedName>
</protein>
<keyword evidence="4" id="KW-1185">Reference proteome</keyword>
<proteinExistence type="predicted"/>
<evidence type="ECO:0000313" key="3">
    <source>
        <dbReference type="EMBL" id="KLU64176.1"/>
    </source>
</evidence>
<accession>A0A0J1IHM0</accession>
<feature type="domain" description="GH3 C-terminal" evidence="2">
    <location>
        <begin position="434"/>
        <end position="546"/>
    </location>
</feature>
<dbReference type="PANTHER" id="PTHR31901">
    <property type="entry name" value="GH3 DOMAIN-CONTAINING PROTEIN"/>
    <property type="match status" value="1"/>
</dbReference>
<feature type="domain" description="GH3 middle" evidence="1">
    <location>
        <begin position="345"/>
        <end position="417"/>
    </location>
</feature>
<dbReference type="InterPro" id="IPR055377">
    <property type="entry name" value="GH3_M"/>
</dbReference>
<dbReference type="Pfam" id="PF23572">
    <property type="entry name" value="GH3_C"/>
    <property type="match status" value="1"/>
</dbReference>
<evidence type="ECO:0000259" key="1">
    <source>
        <dbReference type="Pfam" id="PF23571"/>
    </source>
</evidence>
<dbReference type="EMBL" id="LDZY01000016">
    <property type="protein sequence ID" value="KLU64176.1"/>
    <property type="molecule type" value="Genomic_DNA"/>
</dbReference>